<reference evidence="3" key="1">
    <citation type="submission" date="2019-09" db="EMBL/GenBank/DDBJ databases">
        <authorList>
            <person name="Liu S.-L."/>
            <person name="Chiang Y.-R."/>
            <person name="Fu H.-Y."/>
        </authorList>
    </citation>
    <scope>NUCLEOTIDE SEQUENCE</scope>
    <source>
        <strain evidence="3">THAL066</strain>
    </source>
</reference>
<evidence type="ECO:0000256" key="1">
    <source>
        <dbReference type="ARBA" id="ARBA00009512"/>
    </source>
</evidence>
<dbReference type="InterPro" id="IPR020814">
    <property type="entry name" value="Ribosomal_S6_plastid/chlpt"/>
</dbReference>
<keyword evidence="2" id="KW-0694">RNA-binding</keyword>
<dbReference type="PANTHER" id="PTHR21011:SF1">
    <property type="entry name" value="SMALL RIBOSOMAL SUBUNIT PROTEIN BS6M"/>
    <property type="match status" value="1"/>
</dbReference>
<dbReference type="InterPro" id="IPR000529">
    <property type="entry name" value="Ribosomal_bS6"/>
</dbReference>
<keyword evidence="2" id="KW-0687">Ribonucleoprotein</keyword>
<dbReference type="GO" id="GO:0005840">
    <property type="term" value="C:ribosome"/>
    <property type="evidence" value="ECO:0007669"/>
    <property type="project" value="UniProtKB-KW"/>
</dbReference>
<dbReference type="InterPro" id="IPR014717">
    <property type="entry name" value="Transl_elong_EF1B/ribsomal_bS6"/>
</dbReference>
<accession>A0A7G5VUZ2</accession>
<dbReference type="NCBIfam" id="TIGR00166">
    <property type="entry name" value="S6"/>
    <property type="match status" value="1"/>
</dbReference>
<dbReference type="InterPro" id="IPR035980">
    <property type="entry name" value="Ribosomal_bS6_sf"/>
</dbReference>
<name>A0A7G5VUZ2_9RHOD</name>
<dbReference type="EMBL" id="MN431657">
    <property type="protein sequence ID" value="QMX77509.1"/>
    <property type="molecule type" value="Genomic_DNA"/>
</dbReference>
<sequence length="97" mass="11633">MKTPWIEYELMWMIRPDLSQEEMKQEIDGVMKVLSESRRVQLNGRSQRKLAYQIGKYQEAHYVQMEFDGYGQLVKKLEKYLQVNENGLRFMILKKAA</sequence>
<geneLocation type="chloroplast" evidence="3"/>
<dbReference type="GO" id="GO:1990904">
    <property type="term" value="C:ribonucleoprotein complex"/>
    <property type="evidence" value="ECO:0007669"/>
    <property type="project" value="UniProtKB-KW"/>
</dbReference>
<comment type="function">
    <text evidence="2">Binds together with bS18 to 16S ribosomal RNA.</text>
</comment>
<evidence type="ECO:0000256" key="2">
    <source>
        <dbReference type="HAMAP-Rule" id="MF_00360"/>
    </source>
</evidence>
<keyword evidence="3" id="KW-0934">Plastid</keyword>
<keyword evidence="2 3" id="KW-0689">Ribosomal protein</keyword>
<dbReference type="GO" id="GO:0003735">
    <property type="term" value="F:structural constituent of ribosome"/>
    <property type="evidence" value="ECO:0007669"/>
    <property type="project" value="InterPro"/>
</dbReference>
<keyword evidence="3" id="KW-0150">Chloroplast</keyword>
<dbReference type="CDD" id="cd00473">
    <property type="entry name" value="bS6"/>
    <property type="match status" value="1"/>
</dbReference>
<dbReference type="GeneID" id="60450434"/>
<comment type="subcellular location">
    <subcellularLocation>
        <location evidence="2">Plastid</location>
        <location evidence="2">Chloroplast</location>
    </subcellularLocation>
</comment>
<keyword evidence="2" id="KW-0699">rRNA-binding</keyword>
<dbReference type="HAMAP" id="MF_00360">
    <property type="entry name" value="Ribosomal_bS6"/>
    <property type="match status" value="1"/>
</dbReference>
<dbReference type="GO" id="GO:0070181">
    <property type="term" value="F:small ribosomal subunit rRNA binding"/>
    <property type="evidence" value="ECO:0007669"/>
    <property type="project" value="TreeGrafter"/>
</dbReference>
<dbReference type="GO" id="GO:0009507">
    <property type="term" value="C:chloroplast"/>
    <property type="evidence" value="ECO:0007669"/>
    <property type="project" value="UniProtKB-SubCell"/>
</dbReference>
<dbReference type="RefSeq" id="YP_009968408.1">
    <property type="nucleotide sequence ID" value="NC_051883.1"/>
</dbReference>
<comment type="similarity">
    <text evidence="1 2">Belongs to the bacterial ribosomal protein bS6 family.</text>
</comment>
<protein>
    <recommendedName>
        <fullName evidence="2">Small ribosomal subunit protein bS6c</fullName>
    </recommendedName>
</protein>
<dbReference type="PANTHER" id="PTHR21011">
    <property type="entry name" value="MITOCHONDRIAL 28S RIBOSOMAL PROTEIN S6"/>
    <property type="match status" value="1"/>
</dbReference>
<dbReference type="GO" id="GO:0006412">
    <property type="term" value="P:translation"/>
    <property type="evidence" value="ECO:0007669"/>
    <property type="project" value="UniProtKB-UniRule"/>
</dbReference>
<dbReference type="SUPFAM" id="SSF54995">
    <property type="entry name" value="Ribosomal protein S6"/>
    <property type="match status" value="1"/>
</dbReference>
<evidence type="ECO:0000313" key="3">
    <source>
        <dbReference type="EMBL" id="QMX77509.1"/>
    </source>
</evidence>
<dbReference type="Pfam" id="PF01250">
    <property type="entry name" value="Ribosomal_S6"/>
    <property type="match status" value="1"/>
</dbReference>
<dbReference type="Gene3D" id="3.30.70.60">
    <property type="match status" value="1"/>
</dbReference>
<proteinExistence type="inferred from homology"/>
<dbReference type="AlphaFoldDB" id="A0A7G5VUZ2"/>
<organism evidence="3">
    <name type="scientific">Cyanidiococcus yangmingshanensis</name>
    <dbReference type="NCBI Taxonomy" id="2690220"/>
    <lineage>
        <taxon>Eukaryota</taxon>
        <taxon>Rhodophyta</taxon>
        <taxon>Bangiophyceae</taxon>
        <taxon>Cyanidiales</taxon>
        <taxon>Cyanidiaceae</taxon>
        <taxon>Cyanidiococcus</taxon>
    </lineage>
</organism>
<gene>
    <name evidence="2 3" type="primary">rps6</name>
</gene>